<dbReference type="Proteomes" id="UP000028481">
    <property type="component" value="Chromosome"/>
</dbReference>
<dbReference type="KEGG" id="tcm:HL41_09200"/>
<dbReference type="PROSITE" id="PS00198">
    <property type="entry name" value="4FE4S_FER_1"/>
    <property type="match status" value="2"/>
</dbReference>
<feature type="domain" description="4Fe-4S ferredoxin-type" evidence="6">
    <location>
        <begin position="26"/>
        <end position="55"/>
    </location>
</feature>
<dbReference type="KEGG" id="tcm:HL41_09235"/>
<keyword evidence="1" id="KW-0004">4Fe-4S</keyword>
<evidence type="ECO:0000256" key="2">
    <source>
        <dbReference type="ARBA" id="ARBA00022723"/>
    </source>
</evidence>
<dbReference type="GO" id="GO:0005886">
    <property type="term" value="C:plasma membrane"/>
    <property type="evidence" value="ECO:0007669"/>
    <property type="project" value="TreeGrafter"/>
</dbReference>
<accession>A0A075X1A0</accession>
<keyword evidence="9" id="KW-1185">Reference proteome</keyword>
<evidence type="ECO:0000256" key="1">
    <source>
        <dbReference type="ARBA" id="ARBA00022485"/>
    </source>
</evidence>
<keyword evidence="4" id="KW-0408">Iron</keyword>
<dbReference type="Pfam" id="PF13183">
    <property type="entry name" value="Fer4_8"/>
    <property type="match status" value="1"/>
</dbReference>
<dbReference type="EMBL" id="CP008796">
    <property type="protein sequence ID" value="AIH04797.1"/>
    <property type="molecule type" value="Genomic_DNA"/>
</dbReference>
<protein>
    <submittedName>
        <fullName evidence="8">Heterodisulfide reductase</fullName>
    </submittedName>
</protein>
<dbReference type="InterPro" id="IPR009051">
    <property type="entry name" value="Helical_ferredxn"/>
</dbReference>
<dbReference type="RefSeq" id="WP_038062933.1">
    <property type="nucleotide sequence ID" value="NZ_CP008796.1"/>
</dbReference>
<proteinExistence type="predicted"/>
<dbReference type="AlphaFoldDB" id="A0A075X1A0"/>
<dbReference type="GO" id="GO:0016491">
    <property type="term" value="F:oxidoreductase activity"/>
    <property type="evidence" value="ECO:0007669"/>
    <property type="project" value="UniProtKB-KW"/>
</dbReference>
<dbReference type="eggNOG" id="COG1150">
    <property type="taxonomic scope" value="Bacteria"/>
</dbReference>
<dbReference type="PROSITE" id="PS51379">
    <property type="entry name" value="4FE4S_FER_2"/>
    <property type="match status" value="2"/>
</dbReference>
<evidence type="ECO:0000259" key="6">
    <source>
        <dbReference type="PROSITE" id="PS51379"/>
    </source>
</evidence>
<evidence type="ECO:0000256" key="4">
    <source>
        <dbReference type="ARBA" id="ARBA00023004"/>
    </source>
</evidence>
<keyword evidence="2" id="KW-0479">Metal-binding</keyword>
<dbReference type="PaxDb" id="289377-HL41_09200"/>
<dbReference type="PANTHER" id="PTHR43255">
    <property type="entry name" value="IRON-SULFUR-BINDING OXIDOREDUCTASE FADF-RELATED-RELATED"/>
    <property type="match status" value="1"/>
</dbReference>
<evidence type="ECO:0000313" key="8">
    <source>
        <dbReference type="EMBL" id="AIH04802.1"/>
    </source>
</evidence>
<feature type="domain" description="4Fe-4S ferredoxin-type" evidence="6">
    <location>
        <begin position="68"/>
        <end position="100"/>
    </location>
</feature>
<dbReference type="GO" id="GO:0051539">
    <property type="term" value="F:4 iron, 4 sulfur cluster binding"/>
    <property type="evidence" value="ECO:0007669"/>
    <property type="project" value="UniProtKB-KW"/>
</dbReference>
<gene>
    <name evidence="7" type="ORF">HL41_09200</name>
    <name evidence="8" type="ORF">HL41_09235</name>
</gene>
<dbReference type="SUPFAM" id="SSF46548">
    <property type="entry name" value="alpha-helical ferredoxin"/>
    <property type="match status" value="1"/>
</dbReference>
<dbReference type="STRING" id="289377.HL41_09200"/>
<dbReference type="InterPro" id="IPR051460">
    <property type="entry name" value="HdrC_iron-sulfur_subunit"/>
</dbReference>
<evidence type="ECO:0000256" key="5">
    <source>
        <dbReference type="ARBA" id="ARBA00023014"/>
    </source>
</evidence>
<dbReference type="PANTHER" id="PTHR43255:SF1">
    <property type="entry name" value="IRON-SULFUR-BINDING OXIDOREDUCTASE FADF-RELATED"/>
    <property type="match status" value="1"/>
</dbReference>
<evidence type="ECO:0000256" key="3">
    <source>
        <dbReference type="ARBA" id="ARBA00023002"/>
    </source>
</evidence>
<dbReference type="InterPro" id="IPR017900">
    <property type="entry name" value="4Fe4S_Fe_S_CS"/>
</dbReference>
<name>A0A075X1A0_9BACT</name>
<dbReference type="Gene3D" id="1.10.1060.10">
    <property type="entry name" value="Alpha-helical ferredoxin"/>
    <property type="match status" value="1"/>
</dbReference>
<dbReference type="EMBL" id="CP008796">
    <property type="protein sequence ID" value="AIH04802.1"/>
    <property type="molecule type" value="Genomic_DNA"/>
</dbReference>
<dbReference type="InterPro" id="IPR017896">
    <property type="entry name" value="4Fe4S_Fe-S-bd"/>
</dbReference>
<evidence type="ECO:0000313" key="7">
    <source>
        <dbReference type="EMBL" id="AIH04797.1"/>
    </source>
</evidence>
<dbReference type="GO" id="GO:0046872">
    <property type="term" value="F:metal ion binding"/>
    <property type="evidence" value="ECO:0007669"/>
    <property type="project" value="UniProtKB-KW"/>
</dbReference>
<keyword evidence="3" id="KW-0560">Oxidoreductase</keyword>
<reference evidence="8 9" key="1">
    <citation type="journal article" date="2015" name="Genome Announc.">
        <title>Genome Sequence of a Sulfate-Reducing Thermophilic Bacterium, Thermodesulfobacterium commune DSM 2178T (Phylum Thermodesulfobacteria).</title>
        <authorList>
            <person name="Bhatnagar S."/>
            <person name="Badger J.H."/>
            <person name="Madupu R."/>
            <person name="Khouri H.M."/>
            <person name="O'Connor E.M."/>
            <person name="Robb F.T."/>
            <person name="Ward N.L."/>
            <person name="Eisen J.A."/>
        </authorList>
    </citation>
    <scope>NUCLEOTIDE SEQUENCE [LARGE SCALE GENOMIC DNA]</scope>
    <source>
        <strain evidence="8 9">DSM 2178</strain>
    </source>
</reference>
<sequence>MEKEVNVIKLDEEFMKEFWEELEAMGMPVKELRECIQCGRCAATCPMALAGLEYFIKRIVHASMLGLKEIFLDDSSVWGCQSCNRCVEVCPMDIKPYELIQAIRRVCFREYAMPSNTIDGLRNYYERGHAVIVKGFEERRKKVGLPEMPPTVIGNEEMRKKFQEVMKQTALAEVAPFPLD</sequence>
<evidence type="ECO:0000313" key="9">
    <source>
        <dbReference type="Proteomes" id="UP000028481"/>
    </source>
</evidence>
<organism evidence="8 9">
    <name type="scientific">Thermodesulfobacterium commune DSM 2178</name>
    <dbReference type="NCBI Taxonomy" id="289377"/>
    <lineage>
        <taxon>Bacteria</taxon>
        <taxon>Pseudomonadati</taxon>
        <taxon>Thermodesulfobacteriota</taxon>
        <taxon>Thermodesulfobacteria</taxon>
        <taxon>Thermodesulfobacteriales</taxon>
        <taxon>Thermodesulfobacteriaceae</taxon>
        <taxon>Thermodesulfobacterium</taxon>
    </lineage>
</organism>
<dbReference type="HOGENOM" id="CLU_121273_0_0_0"/>
<keyword evidence="5" id="KW-0411">Iron-sulfur</keyword>